<organism evidence="1">
    <name type="scientific">Pleurostomum flabellatum</name>
    <dbReference type="NCBI Taxonomy" id="405751"/>
    <lineage>
        <taxon>Eukaryota</taxon>
        <taxon>Discoba</taxon>
        <taxon>Heterolobosea</taxon>
        <taxon>Tulamoebidae</taxon>
        <taxon>Pleurostomum</taxon>
    </lineage>
</organism>
<dbReference type="AlphaFoldDB" id="A0A7T0M441"/>
<sequence length="69" mass="8314">MGFFMNGKKGLWIGNRFTKSEYFCFNVCCDICYKRHQNRQILMLKIFNSIFSLKREFKGIKLKTKTNTF</sequence>
<dbReference type="RefSeq" id="YP_010049297.1">
    <property type="nucleotide sequence ID" value="NC_054363.1"/>
</dbReference>
<evidence type="ECO:0000313" key="1">
    <source>
        <dbReference type="EMBL" id="QPL15635.1"/>
    </source>
</evidence>
<gene>
    <name evidence="1" type="primary">orf84</name>
</gene>
<protein>
    <submittedName>
        <fullName evidence="1">Uncharacterized protein</fullName>
    </submittedName>
</protein>
<dbReference type="GeneID" id="63660924"/>
<accession>A0A7T0M441</accession>
<geneLocation type="mitochondrion" evidence="1"/>
<reference evidence="1" key="1">
    <citation type="journal article" date="2021" name="Genome Biol.">
        <title>Evolutionary history of mitochondrial genomes in Discoba, including the extreme halophile Pleurostomum flabellatum (Heterolobosea).</title>
        <authorList>
            <person name="Ettahi K."/>
            <person name="Lhee D.H."/>
            <person name="Sung J.Y."/>
            <person name="Simpson A.G.B."/>
            <person name="Park J.S."/>
            <person name="Yoon H.S."/>
        </authorList>
    </citation>
    <scope>NUCLEOTIDE SEQUENCE</scope>
</reference>
<keyword evidence="1" id="KW-0496">Mitochondrion</keyword>
<proteinExistence type="predicted"/>
<name>A0A7T0M441_9EUKA</name>
<dbReference type="EMBL" id="MT843578">
    <property type="protein sequence ID" value="QPL15635.1"/>
    <property type="molecule type" value="Genomic_DNA"/>
</dbReference>